<dbReference type="HOGENOM" id="CLU_728900_0_0_3"/>
<evidence type="ECO:0000313" key="3">
    <source>
        <dbReference type="Proteomes" id="UP000008206"/>
    </source>
</evidence>
<dbReference type="Gene3D" id="3.40.50.300">
    <property type="entry name" value="P-loop containing nucleotide triphosphate hydrolases"/>
    <property type="match status" value="1"/>
</dbReference>
<evidence type="ECO:0000313" key="2">
    <source>
        <dbReference type="EMBL" id="ADN14231.1"/>
    </source>
</evidence>
<dbReference type="SUPFAM" id="SSF52540">
    <property type="entry name" value="P-loop containing nucleoside triphosphate hydrolases"/>
    <property type="match status" value="1"/>
</dbReference>
<organism evidence="2 3">
    <name type="scientific">Gloeothece verrucosa (strain PCC 7822)</name>
    <name type="common">Cyanothece sp. (strain PCC 7822)</name>
    <dbReference type="NCBI Taxonomy" id="497965"/>
    <lineage>
        <taxon>Bacteria</taxon>
        <taxon>Bacillati</taxon>
        <taxon>Cyanobacteriota</taxon>
        <taxon>Cyanophyceae</taxon>
        <taxon>Oscillatoriophycideae</taxon>
        <taxon>Chroococcales</taxon>
        <taxon>Aphanothecaceae</taxon>
        <taxon>Gloeothece</taxon>
        <taxon>Gloeothece verrucosa</taxon>
    </lineage>
</organism>
<sequence>MLKRIYIDNFRCFVNFELSLRQINLFMGLNGTGKSTVFEVLRKLQAFITGEGQIHQIFKLADFTIWQKLPLQTFELEIEGNEGNYKYELAIEHNQEINKARIHYKRLFFDGNRLIKFESGEVKIYRDNYSEEGTIPFNAALSSLPSMSDTVNTKKLSWFKKRLERFLIIKILPTLIKDESEKEENLLLYNMKNFASWYRYMSQNQRKSFEVQKSLKDIFDESVYLKFDIFGESKRILKMVFEGKAGNIEYRLNQLSDGQKCLVVLYSLISCTQSEDYTLCLDEPDNFLALPEIQPWFMQLYDLCGEGKLQALLISHHPELINILATSLGCWFERENNYTPVRVKAVRDFNKNTGLTVSELVARGWLDD</sequence>
<keyword evidence="3" id="KW-1185">Reference proteome</keyword>
<dbReference type="InterPro" id="IPR003959">
    <property type="entry name" value="ATPase_AAA_core"/>
</dbReference>
<reference evidence="3" key="1">
    <citation type="journal article" date="2011" name="MBio">
        <title>Novel metabolic attributes of the genus Cyanothece, comprising a group of unicellular nitrogen-fixing Cyanobacteria.</title>
        <authorList>
            <person name="Bandyopadhyay A."/>
            <person name="Elvitigala T."/>
            <person name="Welsh E."/>
            <person name="Stockel J."/>
            <person name="Liberton M."/>
            <person name="Min H."/>
            <person name="Sherman L.A."/>
            <person name="Pakrasi H.B."/>
        </authorList>
    </citation>
    <scope>NUCLEOTIDE SEQUENCE [LARGE SCALE GENOMIC DNA]</scope>
    <source>
        <strain evidence="3">PCC 7822</strain>
    </source>
</reference>
<dbReference type="eggNOG" id="COG4637">
    <property type="taxonomic scope" value="Bacteria"/>
</dbReference>
<feature type="domain" description="ATPase AAA-type core" evidence="1">
    <location>
        <begin position="23"/>
        <end position="322"/>
    </location>
</feature>
<dbReference type="Proteomes" id="UP000008206">
    <property type="component" value="Chromosome"/>
</dbReference>
<accession>E0UEA6</accession>
<dbReference type="GO" id="GO:0005524">
    <property type="term" value="F:ATP binding"/>
    <property type="evidence" value="ECO:0007669"/>
    <property type="project" value="InterPro"/>
</dbReference>
<dbReference type="InterPro" id="IPR014555">
    <property type="entry name" value="RecF-like"/>
</dbReference>
<dbReference type="RefSeq" id="WP_013322336.1">
    <property type="nucleotide sequence ID" value="NC_014501.1"/>
</dbReference>
<dbReference type="KEGG" id="cyj:Cyan7822_2252"/>
<evidence type="ECO:0000259" key="1">
    <source>
        <dbReference type="Pfam" id="PF13304"/>
    </source>
</evidence>
<dbReference type="PANTHER" id="PTHR32182">
    <property type="entry name" value="DNA REPLICATION AND REPAIR PROTEIN RECF"/>
    <property type="match status" value="1"/>
</dbReference>
<dbReference type="GO" id="GO:0000731">
    <property type="term" value="P:DNA synthesis involved in DNA repair"/>
    <property type="evidence" value="ECO:0007669"/>
    <property type="project" value="TreeGrafter"/>
</dbReference>
<dbReference type="STRING" id="497965.Cyan7822_2252"/>
<proteinExistence type="predicted"/>
<gene>
    <name evidence="2" type="ordered locus">Cyan7822_2252</name>
</gene>
<dbReference type="EMBL" id="CP002198">
    <property type="protein sequence ID" value="ADN14231.1"/>
    <property type="molecule type" value="Genomic_DNA"/>
</dbReference>
<dbReference type="PIRSF" id="PIRSF029347">
    <property type="entry name" value="RecF"/>
    <property type="match status" value="1"/>
</dbReference>
<dbReference type="GO" id="GO:0006302">
    <property type="term" value="P:double-strand break repair"/>
    <property type="evidence" value="ECO:0007669"/>
    <property type="project" value="TreeGrafter"/>
</dbReference>
<dbReference type="Pfam" id="PF13304">
    <property type="entry name" value="AAA_21"/>
    <property type="match status" value="1"/>
</dbReference>
<name>E0UEA6_GLOV7</name>
<protein>
    <submittedName>
        <fullName evidence="2">ATPase-like protein</fullName>
    </submittedName>
</protein>
<dbReference type="AlphaFoldDB" id="E0UEA6"/>
<dbReference type="GO" id="GO:0016887">
    <property type="term" value="F:ATP hydrolysis activity"/>
    <property type="evidence" value="ECO:0007669"/>
    <property type="project" value="InterPro"/>
</dbReference>
<dbReference type="InterPro" id="IPR027417">
    <property type="entry name" value="P-loop_NTPase"/>
</dbReference>
<dbReference type="OrthoDB" id="127554at2"/>
<dbReference type="PANTHER" id="PTHR32182:SF22">
    <property type="entry name" value="ATP-DEPENDENT ENDONUCLEASE, OLD FAMILY-RELATED"/>
    <property type="match status" value="1"/>
</dbReference>